<dbReference type="Proteomes" id="UP000693970">
    <property type="component" value="Unassembled WGS sequence"/>
</dbReference>
<feature type="compositionally biased region" description="Basic and acidic residues" evidence="1">
    <location>
        <begin position="303"/>
        <end position="321"/>
    </location>
</feature>
<feature type="compositionally biased region" description="Polar residues" evidence="1">
    <location>
        <begin position="1000"/>
        <end position="1030"/>
    </location>
</feature>
<feature type="region of interest" description="Disordered" evidence="1">
    <location>
        <begin position="891"/>
        <end position="935"/>
    </location>
</feature>
<dbReference type="AlphaFoldDB" id="A0A9K3PSV0"/>
<feature type="compositionally biased region" description="Basic and acidic residues" evidence="1">
    <location>
        <begin position="421"/>
        <end position="431"/>
    </location>
</feature>
<feature type="compositionally biased region" description="Polar residues" evidence="1">
    <location>
        <begin position="671"/>
        <end position="687"/>
    </location>
</feature>
<reference evidence="2" key="2">
    <citation type="submission" date="2021-04" db="EMBL/GenBank/DDBJ databases">
        <authorList>
            <person name="Podell S."/>
        </authorList>
    </citation>
    <scope>NUCLEOTIDE SEQUENCE</scope>
    <source>
        <strain evidence="2">Hildebrandi</strain>
    </source>
</reference>
<protein>
    <submittedName>
        <fullName evidence="2">Uncharacterized protein</fullName>
    </submittedName>
</protein>
<feature type="region of interest" description="Disordered" evidence="1">
    <location>
        <begin position="45"/>
        <end position="275"/>
    </location>
</feature>
<feature type="compositionally biased region" description="Polar residues" evidence="1">
    <location>
        <begin position="383"/>
        <end position="401"/>
    </location>
</feature>
<dbReference type="EMBL" id="JAGRRH010000014">
    <property type="protein sequence ID" value="KAG7358123.1"/>
    <property type="molecule type" value="Genomic_DNA"/>
</dbReference>
<reference evidence="2" key="1">
    <citation type="journal article" date="2021" name="Sci. Rep.">
        <title>Diploid genomic architecture of Nitzschia inconspicua, an elite biomass production diatom.</title>
        <authorList>
            <person name="Oliver A."/>
            <person name="Podell S."/>
            <person name="Pinowska A."/>
            <person name="Traller J.C."/>
            <person name="Smith S.R."/>
            <person name="McClure R."/>
            <person name="Beliaev A."/>
            <person name="Bohutskyi P."/>
            <person name="Hill E.A."/>
            <person name="Rabines A."/>
            <person name="Zheng H."/>
            <person name="Allen L.Z."/>
            <person name="Kuo A."/>
            <person name="Grigoriev I.V."/>
            <person name="Allen A.E."/>
            <person name="Hazlebeck D."/>
            <person name="Allen E.E."/>
        </authorList>
    </citation>
    <scope>NUCLEOTIDE SEQUENCE</scope>
    <source>
        <strain evidence="2">Hildebrandi</strain>
    </source>
</reference>
<feature type="compositionally biased region" description="Basic and acidic residues" evidence="1">
    <location>
        <begin position="50"/>
        <end position="62"/>
    </location>
</feature>
<feature type="compositionally biased region" description="Polar residues" evidence="1">
    <location>
        <begin position="322"/>
        <end position="332"/>
    </location>
</feature>
<feature type="region of interest" description="Disordered" evidence="1">
    <location>
        <begin position="554"/>
        <end position="621"/>
    </location>
</feature>
<accession>A0A9K3PSV0</accession>
<feature type="compositionally biased region" description="Basic and acidic residues" evidence="1">
    <location>
        <begin position="138"/>
        <end position="151"/>
    </location>
</feature>
<name>A0A9K3PSV0_9STRA</name>
<organism evidence="2 3">
    <name type="scientific">Nitzschia inconspicua</name>
    <dbReference type="NCBI Taxonomy" id="303405"/>
    <lineage>
        <taxon>Eukaryota</taxon>
        <taxon>Sar</taxon>
        <taxon>Stramenopiles</taxon>
        <taxon>Ochrophyta</taxon>
        <taxon>Bacillariophyta</taxon>
        <taxon>Bacillariophyceae</taxon>
        <taxon>Bacillariophycidae</taxon>
        <taxon>Bacillariales</taxon>
        <taxon>Bacillariaceae</taxon>
        <taxon>Nitzschia</taxon>
    </lineage>
</organism>
<feature type="compositionally biased region" description="Polar residues" evidence="1">
    <location>
        <begin position="265"/>
        <end position="275"/>
    </location>
</feature>
<evidence type="ECO:0000313" key="2">
    <source>
        <dbReference type="EMBL" id="KAG7358123.1"/>
    </source>
</evidence>
<proteinExistence type="predicted"/>
<gene>
    <name evidence="2" type="ORF">IV203_014710</name>
</gene>
<feature type="compositionally biased region" description="Polar residues" evidence="1">
    <location>
        <begin position="353"/>
        <end position="374"/>
    </location>
</feature>
<feature type="compositionally biased region" description="Basic and acidic residues" evidence="1">
    <location>
        <begin position="71"/>
        <end position="97"/>
    </location>
</feature>
<feature type="region of interest" description="Disordered" evidence="1">
    <location>
        <begin position="302"/>
        <end position="461"/>
    </location>
</feature>
<dbReference type="PROSITE" id="PS50096">
    <property type="entry name" value="IQ"/>
    <property type="match status" value="1"/>
</dbReference>
<feature type="region of interest" description="Disordered" evidence="1">
    <location>
        <begin position="655"/>
        <end position="719"/>
    </location>
</feature>
<feature type="region of interest" description="Disordered" evidence="1">
    <location>
        <begin position="1000"/>
        <end position="1039"/>
    </location>
</feature>
<evidence type="ECO:0000256" key="1">
    <source>
        <dbReference type="SAM" id="MobiDB-lite"/>
    </source>
</evidence>
<feature type="compositionally biased region" description="Basic and acidic residues" evidence="1">
    <location>
        <begin position="792"/>
        <end position="814"/>
    </location>
</feature>
<comment type="caution">
    <text evidence="2">The sequence shown here is derived from an EMBL/GenBank/DDBJ whole genome shotgun (WGS) entry which is preliminary data.</text>
</comment>
<feature type="region of interest" description="Disordered" evidence="1">
    <location>
        <begin position="786"/>
        <end position="817"/>
    </location>
</feature>
<keyword evidence="3" id="KW-1185">Reference proteome</keyword>
<sequence length="1139" mass="124199">MVSSPSADSAHAAAAIRLQSFVRGFQTRIKVSNMLDKLIQDMIKMQQQQRRHEEASHQKDAAESPQIADQQPKEKELSEQRQEKDEPNRTDLLHAEESSPQTQQSDLVEEAQPLPEPMNQDRETLARQGKSSPIKRRPSAEPKIADIDVTKELQSIWTTLDEEETHQRNNVETEIASPERSPPTKNVSEEKKEETVEMTSPDGTLPAKTIRATRTSTLSENKLAPAPISLTRSSNVAPPPIAELSPSNSPWNKGPKPTPAACAASMTSTTESPTVASIRDRKKAFWSAASKPTVVTSARKFQINHEEQDHARSPLPRDKSISKQPSVTNRYQPATHISKMPAKTNDAPAASPLANSKNFTPQMRTGNPSTTKQSGLEKFATPPTASESSNAGINIHPSSKSAVDHRSPTENTNDPKPFFPTKKEPSKKSVLDRFPAASNPSTEISKTAQPIMKKDPSSKSVLNRYPVANHRIGNMSRQLKKEQSLKIVDNSNPGAVISSSNPIIDRAQPQLVKELSSTSVSDQYNVAATSNNSSSTKTAIYKEPSTKSVLNQYNTASTASSPSPSRPTDFPRQRSKKLVWHPYGNDHDKPKIESAPSPKSTEFHRQQSQQLGFHPNRESNDKLTNSLAHEKTDNIALPNATSKVIGLQTTNKSLPSEKTTAFKESVPEADTPNTGNKAATDTPSLNGVGNRDQPEISVTRESASSVPHGQVKEVSSRSVMSRYSPVSSTVNNAKPTTLTSSGLVLNRYNPSTSNLNSTGGSSRNIVLPVKRRNNKMAWCVFGEQTTSTPKFGRQEPGKDSKATFSEERDKDTNEKGSQMDVANVTVKEDTGVETVEVSVDTNVTAINVTEAKEGSLSNSMKDAGDIAPAINTAMSDNPLKACLDAAKEDSFETKGSPSFNELEAFPENDPTGKSEQSHNPGKNLLGADEEEDKEVAKQEITITEDLEQEDVVVAFENKTVPKDDIKTMAQFTLTDLDPKREIETKTLKIVADNLCVDSNAPITGNSQVSENKNASHGSEAGNDNISTAEQDGNIGEESKDVVPMAASLDVLDRGNGMPPPRKAETSANANCSIRFDDSFNVVHEYETDVAAEHSDRLPLWWMKGVPHDILQDDDKDSDINIEYFPPPAASAETNTLQEE</sequence>
<evidence type="ECO:0000313" key="3">
    <source>
        <dbReference type="Proteomes" id="UP000693970"/>
    </source>
</evidence>
<feature type="compositionally biased region" description="Polar residues" evidence="1">
    <location>
        <begin position="438"/>
        <end position="448"/>
    </location>
</feature>